<accession>A0ABX1SBD0</accession>
<evidence type="ECO:0000259" key="2">
    <source>
        <dbReference type="Pfam" id="PF08241"/>
    </source>
</evidence>
<evidence type="ECO:0000313" key="3">
    <source>
        <dbReference type="EMBL" id="NMH98122.1"/>
    </source>
</evidence>
<proteinExistence type="predicted"/>
<feature type="compositionally biased region" description="Low complexity" evidence="1">
    <location>
        <begin position="73"/>
        <end position="90"/>
    </location>
</feature>
<dbReference type="PANTHER" id="PTHR43861">
    <property type="entry name" value="TRANS-ACONITATE 2-METHYLTRANSFERASE-RELATED"/>
    <property type="match status" value="1"/>
</dbReference>
<organism evidence="3 4">
    <name type="scientific">Pseudonocardia acidicola</name>
    <dbReference type="NCBI Taxonomy" id="2724939"/>
    <lineage>
        <taxon>Bacteria</taxon>
        <taxon>Bacillati</taxon>
        <taxon>Actinomycetota</taxon>
        <taxon>Actinomycetes</taxon>
        <taxon>Pseudonocardiales</taxon>
        <taxon>Pseudonocardiaceae</taxon>
        <taxon>Pseudonocardia</taxon>
    </lineage>
</organism>
<evidence type="ECO:0000313" key="4">
    <source>
        <dbReference type="Proteomes" id="UP000820669"/>
    </source>
</evidence>
<dbReference type="GO" id="GO:0008168">
    <property type="term" value="F:methyltransferase activity"/>
    <property type="evidence" value="ECO:0007669"/>
    <property type="project" value="UniProtKB-KW"/>
</dbReference>
<dbReference type="SUPFAM" id="SSF53335">
    <property type="entry name" value="S-adenosyl-L-methionine-dependent methyltransferases"/>
    <property type="match status" value="1"/>
</dbReference>
<name>A0ABX1SBD0_9PSEU</name>
<keyword evidence="3" id="KW-0489">Methyltransferase</keyword>
<feature type="region of interest" description="Disordered" evidence="1">
    <location>
        <begin position="52"/>
        <end position="100"/>
    </location>
</feature>
<dbReference type="InterPro" id="IPR013216">
    <property type="entry name" value="Methyltransf_11"/>
</dbReference>
<dbReference type="InterPro" id="IPR029063">
    <property type="entry name" value="SAM-dependent_MTases_sf"/>
</dbReference>
<comment type="caution">
    <text evidence="3">The sequence shown here is derived from an EMBL/GenBank/DDBJ whole genome shotgun (WGS) entry which is preliminary data.</text>
</comment>
<dbReference type="CDD" id="cd02440">
    <property type="entry name" value="AdoMet_MTases"/>
    <property type="match status" value="1"/>
</dbReference>
<dbReference type="EMBL" id="JAAXLA010000019">
    <property type="protein sequence ID" value="NMH98122.1"/>
    <property type="molecule type" value="Genomic_DNA"/>
</dbReference>
<dbReference type="Gene3D" id="3.40.50.150">
    <property type="entry name" value="Vaccinia Virus protein VP39"/>
    <property type="match status" value="1"/>
</dbReference>
<keyword evidence="3" id="KW-0808">Transferase</keyword>
<dbReference type="GO" id="GO:0032259">
    <property type="term" value="P:methylation"/>
    <property type="evidence" value="ECO:0007669"/>
    <property type="project" value="UniProtKB-KW"/>
</dbReference>
<dbReference type="Proteomes" id="UP000820669">
    <property type="component" value="Unassembled WGS sequence"/>
</dbReference>
<protein>
    <submittedName>
        <fullName evidence="3">Methyltransferase domain-containing protein</fullName>
    </submittedName>
</protein>
<feature type="domain" description="Methyltransferase type 11" evidence="2">
    <location>
        <begin position="201"/>
        <end position="296"/>
    </location>
</feature>
<dbReference type="Pfam" id="PF08241">
    <property type="entry name" value="Methyltransf_11"/>
    <property type="match status" value="1"/>
</dbReference>
<evidence type="ECO:0000256" key="1">
    <source>
        <dbReference type="SAM" id="MobiDB-lite"/>
    </source>
</evidence>
<gene>
    <name evidence="3" type="ORF">HF526_12475</name>
</gene>
<reference evidence="3 4" key="1">
    <citation type="submission" date="2020-04" db="EMBL/GenBank/DDBJ databases">
        <authorList>
            <person name="Klaysubun C."/>
            <person name="Duangmal K."/>
            <person name="Lipun K."/>
        </authorList>
    </citation>
    <scope>NUCLEOTIDE SEQUENCE [LARGE SCALE GENOMIC DNA]</scope>
    <source>
        <strain evidence="3 4">K10HN5</strain>
    </source>
</reference>
<sequence>MSRNAFRATAAVVISIDTGAPVVPYDRRSPSQYRTIRRPSRNCRANRSISSFSNTAVSPPAGHRAGRTVGTARCSGVSRSSSRRGPGCRPLTAPPTSRLNGDVVATERRRRVVTTAAASLPEALVRALPLLRVQPSEPRVERGYLDLSGDEPMPASGSIQAVWESGIGAALYDPLQAFARRLFTFARLPGSLRLPVGGRALDIGCGPGDITAALGRAAGPHGLALGMDVSVPMLERAVRDKGAANVGFLRADARQLPFRDAGFDLVTCVAVLQLIPEPRSVLAQTASVLAPGGQLALMVPTVRGGLFDRLARLLGTAGELQFFDPDQVAADLHDNGMSTVHTRRHGPALWVVARR</sequence>
<keyword evidence="4" id="KW-1185">Reference proteome</keyword>